<dbReference type="STRING" id="1817813.A2008_02685"/>
<reference evidence="3 4" key="1">
    <citation type="journal article" date="2016" name="Nat. Commun.">
        <title>Thousands of microbial genomes shed light on interconnected biogeochemical processes in an aquifer system.</title>
        <authorList>
            <person name="Anantharaman K."/>
            <person name="Brown C.T."/>
            <person name="Hug L.A."/>
            <person name="Sharon I."/>
            <person name="Castelle C.J."/>
            <person name="Probst A.J."/>
            <person name="Thomas B.C."/>
            <person name="Singh A."/>
            <person name="Wilkins M.J."/>
            <person name="Karaoz U."/>
            <person name="Brodie E.L."/>
            <person name="Williams K.H."/>
            <person name="Hubbard S.S."/>
            <person name="Banfield J.F."/>
        </authorList>
    </citation>
    <scope>NUCLEOTIDE SEQUENCE [LARGE SCALE GENOMIC DNA]</scope>
</reference>
<feature type="domain" description="TRASH" evidence="2">
    <location>
        <begin position="107"/>
        <end position="142"/>
    </location>
</feature>
<feature type="signal peptide" evidence="1">
    <location>
        <begin position="1"/>
        <end position="25"/>
    </location>
</feature>
<comment type="caution">
    <text evidence="3">The sequence shown here is derived from an EMBL/GenBank/DDBJ whole genome shotgun (WGS) entry which is preliminary data.</text>
</comment>
<dbReference type="InterPro" id="IPR012348">
    <property type="entry name" value="RNR-like"/>
</dbReference>
<keyword evidence="1" id="KW-0732">Signal</keyword>
<dbReference type="SUPFAM" id="SSF47240">
    <property type="entry name" value="Ferritin-like"/>
    <property type="match status" value="1"/>
</dbReference>
<organism evidence="3 4">
    <name type="scientific">Candidatus Wallbacteria bacterium GWC2_49_35</name>
    <dbReference type="NCBI Taxonomy" id="1817813"/>
    <lineage>
        <taxon>Bacteria</taxon>
        <taxon>Candidatus Walliibacteriota</taxon>
    </lineage>
</organism>
<feature type="chain" id="PRO_5009533621" description="TRASH domain-containing protein" evidence="1">
    <location>
        <begin position="26"/>
        <end position="157"/>
    </location>
</feature>
<evidence type="ECO:0000313" key="4">
    <source>
        <dbReference type="Proteomes" id="UP000178735"/>
    </source>
</evidence>
<dbReference type="InterPro" id="IPR007029">
    <property type="entry name" value="YHS_dom"/>
</dbReference>
<dbReference type="EMBL" id="MGFH01000045">
    <property type="protein sequence ID" value="OGM07414.1"/>
    <property type="molecule type" value="Genomic_DNA"/>
</dbReference>
<dbReference type="Proteomes" id="UP000178735">
    <property type="component" value="Unassembled WGS sequence"/>
</dbReference>
<evidence type="ECO:0000313" key="3">
    <source>
        <dbReference type="EMBL" id="OGM07414.1"/>
    </source>
</evidence>
<accession>A0A1F7WX41</accession>
<dbReference type="Gene3D" id="1.10.620.20">
    <property type="entry name" value="Ribonucleotide Reductase, subunit A"/>
    <property type="match status" value="1"/>
</dbReference>
<feature type="domain" description="TRASH" evidence="2">
    <location>
        <begin position="46"/>
        <end position="81"/>
    </location>
</feature>
<dbReference type="GO" id="GO:0016491">
    <property type="term" value="F:oxidoreductase activity"/>
    <property type="evidence" value="ECO:0007669"/>
    <property type="project" value="InterPro"/>
</dbReference>
<dbReference type="SMART" id="SM00746">
    <property type="entry name" value="TRASH"/>
    <property type="match status" value="2"/>
</dbReference>
<sequence length="157" mass="17298">MKKIFALVTLSFILLAAALSVTAYSKDKPADAAKKQFLIDVGNTKCPVMGGDVQKDIYSIHEGKIYHFCCPACVPEFRKDPAKFIAKVKPAEEKDQTKIESAGNEFCPVTGEAIDKNITAIKDGKLYYFCCEDCVAKFLKGDSGKGEQKHDHGKKEK</sequence>
<protein>
    <recommendedName>
        <fullName evidence="2">TRASH domain-containing protein</fullName>
    </recommendedName>
</protein>
<gene>
    <name evidence="3" type="ORF">A2008_02685</name>
</gene>
<evidence type="ECO:0000256" key="1">
    <source>
        <dbReference type="SAM" id="SignalP"/>
    </source>
</evidence>
<dbReference type="InterPro" id="IPR011017">
    <property type="entry name" value="TRASH_dom"/>
</dbReference>
<name>A0A1F7WX41_9BACT</name>
<dbReference type="AlphaFoldDB" id="A0A1F7WX41"/>
<evidence type="ECO:0000259" key="2">
    <source>
        <dbReference type="SMART" id="SM00746"/>
    </source>
</evidence>
<proteinExistence type="predicted"/>
<dbReference type="InterPro" id="IPR009078">
    <property type="entry name" value="Ferritin-like_SF"/>
</dbReference>
<dbReference type="Pfam" id="PF04945">
    <property type="entry name" value="YHS"/>
    <property type="match status" value="1"/>
</dbReference>